<comment type="caution">
    <text evidence="1">The sequence shown here is derived from an EMBL/GenBank/DDBJ whole genome shotgun (WGS) entry which is preliminary data.</text>
</comment>
<dbReference type="AlphaFoldDB" id="A0A9X1TS93"/>
<dbReference type="EMBL" id="JAKFFV010000002">
    <property type="protein sequence ID" value="MCF2497033.1"/>
    <property type="molecule type" value="Genomic_DNA"/>
</dbReference>
<name>A0A9X1TS93_9BACT</name>
<dbReference type="PANTHER" id="PTHR41729">
    <property type="entry name" value="GLUTAMYL-TRNA SYNTHETASE"/>
    <property type="match status" value="1"/>
</dbReference>
<proteinExistence type="predicted"/>
<dbReference type="PANTHER" id="PTHR41729:SF1">
    <property type="entry name" value="GLUTAMYL-TRNA SYNTHETASE"/>
    <property type="match status" value="1"/>
</dbReference>
<evidence type="ECO:0000313" key="1">
    <source>
        <dbReference type="EMBL" id="MCF2497033.1"/>
    </source>
</evidence>
<accession>A0A9X1TS93</accession>
<protein>
    <submittedName>
        <fullName evidence="1">DUF4202 domain-containing protein</fullName>
    </submittedName>
</protein>
<evidence type="ECO:0000313" key="2">
    <source>
        <dbReference type="Proteomes" id="UP001139411"/>
    </source>
</evidence>
<dbReference type="Proteomes" id="UP001139411">
    <property type="component" value="Unassembled WGS sequence"/>
</dbReference>
<reference evidence="1" key="1">
    <citation type="submission" date="2022-01" db="EMBL/GenBank/DDBJ databases">
        <title>Novel species in genus Dyadobacter.</title>
        <authorList>
            <person name="Ma C."/>
        </authorList>
    </citation>
    <scope>NUCLEOTIDE SEQUENCE</scope>
    <source>
        <strain evidence="1">CY357</strain>
    </source>
</reference>
<dbReference type="RefSeq" id="WP_235176580.1">
    <property type="nucleotide sequence ID" value="NZ_JAKFFV010000002.1"/>
</dbReference>
<sequence>MTNLEKAFTLFDDYNRNAPEHLTYPGTDYPLEYFYALKLHEWVTKLDPEASESLLLASRAQHIGRWEIARSSYPEGRVGYLKWRTDLSKFHAAKAAEILESVGYEDETIQRVQQIIRKQRIKDDEEVQTMENALCLVFLQFQYDDLIAKTSEEKMVNILQKTWAKMSDHGRNMALSLHYSDEGKRLVGLALGAA</sequence>
<organism evidence="1 2">
    <name type="scientific">Dyadobacter chenhuakuii</name>
    <dbReference type="NCBI Taxonomy" id="2909339"/>
    <lineage>
        <taxon>Bacteria</taxon>
        <taxon>Pseudomonadati</taxon>
        <taxon>Bacteroidota</taxon>
        <taxon>Cytophagia</taxon>
        <taxon>Cytophagales</taxon>
        <taxon>Spirosomataceae</taxon>
        <taxon>Dyadobacter</taxon>
    </lineage>
</organism>
<dbReference type="InterPro" id="IPR025255">
    <property type="entry name" value="DUF4202"/>
</dbReference>
<gene>
    <name evidence="1" type="ORF">L0661_01855</name>
</gene>
<dbReference type="Pfam" id="PF13875">
    <property type="entry name" value="DUF4202"/>
    <property type="match status" value="1"/>
</dbReference>